<name>A2DZK7_TRIV3</name>
<dbReference type="VEuPathDB" id="TrichDB:TVAGG3_0012210"/>
<feature type="compositionally biased region" description="Basic and acidic residues" evidence="1">
    <location>
        <begin position="244"/>
        <end position="270"/>
    </location>
</feature>
<accession>A2DZK7</accession>
<sequence length="325" mass="36497">MESEIIQHIMVKGGEKVLPNVNEDASTSHDAGGNVQIEANPKNFLSVEERIKALQLEISKLRSTSSLTTTTTREKEEKTPEKLFERYSPANDEVMQDVQPDNIDNTLSEPEKPIIKSNDANSEEKLEIPENNHNEEKQPDEIVTTAIIDPITTNIAELSADKDTDLPLKSGNPQASSQETDDPEYQDKENPRNTEIKSEMAENEKPQKMPDTKEEESQQNHEETNANHAEDDNPCSEQANEPVPTKDEIPTEDIKETWDETESSKDIDDARSNMKCSISADESEFVPVSQMHLVLHSIKEGTSLMNEILNQLKRANDILISSFSN</sequence>
<organism evidence="2 3">
    <name type="scientific">Trichomonas vaginalis (strain ATCC PRA-98 / G3)</name>
    <dbReference type="NCBI Taxonomy" id="412133"/>
    <lineage>
        <taxon>Eukaryota</taxon>
        <taxon>Metamonada</taxon>
        <taxon>Parabasalia</taxon>
        <taxon>Trichomonadida</taxon>
        <taxon>Trichomonadidae</taxon>
        <taxon>Trichomonas</taxon>
    </lineage>
</organism>
<dbReference type="RefSeq" id="XP_001326434.1">
    <property type="nucleotide sequence ID" value="XM_001326399.1"/>
</dbReference>
<protein>
    <submittedName>
        <fullName evidence="2">Uncharacterized protein</fullName>
    </submittedName>
</protein>
<evidence type="ECO:0000313" key="2">
    <source>
        <dbReference type="EMBL" id="EAY14211.1"/>
    </source>
</evidence>
<keyword evidence="3" id="KW-1185">Reference proteome</keyword>
<dbReference type="VEuPathDB" id="TrichDB:TVAG_373440"/>
<feature type="compositionally biased region" description="Basic and acidic residues" evidence="1">
    <location>
        <begin position="122"/>
        <end position="140"/>
    </location>
</feature>
<feature type="compositionally biased region" description="Basic and acidic residues" evidence="1">
    <location>
        <begin position="185"/>
        <end position="231"/>
    </location>
</feature>
<gene>
    <name evidence="2" type="ORF">TVAG_373440</name>
</gene>
<evidence type="ECO:0000256" key="1">
    <source>
        <dbReference type="SAM" id="MobiDB-lite"/>
    </source>
</evidence>
<feature type="region of interest" description="Disordered" evidence="1">
    <location>
        <begin position="160"/>
        <end position="270"/>
    </location>
</feature>
<dbReference type="Proteomes" id="UP000001542">
    <property type="component" value="Unassembled WGS sequence"/>
</dbReference>
<proteinExistence type="predicted"/>
<reference evidence="2" key="2">
    <citation type="journal article" date="2007" name="Science">
        <title>Draft genome sequence of the sexually transmitted pathogen Trichomonas vaginalis.</title>
        <authorList>
            <person name="Carlton J.M."/>
            <person name="Hirt R.P."/>
            <person name="Silva J.C."/>
            <person name="Delcher A.L."/>
            <person name="Schatz M."/>
            <person name="Zhao Q."/>
            <person name="Wortman J.R."/>
            <person name="Bidwell S.L."/>
            <person name="Alsmark U.C.M."/>
            <person name="Besteiro S."/>
            <person name="Sicheritz-Ponten T."/>
            <person name="Noel C.J."/>
            <person name="Dacks J.B."/>
            <person name="Foster P.G."/>
            <person name="Simillion C."/>
            <person name="Van de Peer Y."/>
            <person name="Miranda-Saavedra D."/>
            <person name="Barton G.J."/>
            <person name="Westrop G.D."/>
            <person name="Mueller S."/>
            <person name="Dessi D."/>
            <person name="Fiori P.L."/>
            <person name="Ren Q."/>
            <person name="Paulsen I."/>
            <person name="Zhang H."/>
            <person name="Bastida-Corcuera F.D."/>
            <person name="Simoes-Barbosa A."/>
            <person name="Brown M.T."/>
            <person name="Hayes R.D."/>
            <person name="Mukherjee M."/>
            <person name="Okumura C.Y."/>
            <person name="Schneider R."/>
            <person name="Smith A.J."/>
            <person name="Vanacova S."/>
            <person name="Villalvazo M."/>
            <person name="Haas B.J."/>
            <person name="Pertea M."/>
            <person name="Feldblyum T.V."/>
            <person name="Utterback T.R."/>
            <person name="Shu C.L."/>
            <person name="Osoegawa K."/>
            <person name="de Jong P.J."/>
            <person name="Hrdy I."/>
            <person name="Horvathova L."/>
            <person name="Zubacova Z."/>
            <person name="Dolezal P."/>
            <person name="Malik S.B."/>
            <person name="Logsdon J.M. Jr."/>
            <person name="Henze K."/>
            <person name="Gupta A."/>
            <person name="Wang C.C."/>
            <person name="Dunne R.L."/>
            <person name="Upcroft J.A."/>
            <person name="Upcroft P."/>
            <person name="White O."/>
            <person name="Salzberg S.L."/>
            <person name="Tang P."/>
            <person name="Chiu C.-H."/>
            <person name="Lee Y.-S."/>
            <person name="Embley T.M."/>
            <person name="Coombs G.H."/>
            <person name="Mottram J.C."/>
            <person name="Tachezy J."/>
            <person name="Fraser-Liggett C.M."/>
            <person name="Johnson P.J."/>
        </authorList>
    </citation>
    <scope>NUCLEOTIDE SEQUENCE [LARGE SCALE GENOMIC DNA]</scope>
    <source>
        <strain evidence="2">G3</strain>
    </source>
</reference>
<dbReference type="AlphaFoldDB" id="A2DZK7"/>
<dbReference type="InParanoid" id="A2DZK7"/>
<dbReference type="KEGG" id="tva:4772199"/>
<dbReference type="EMBL" id="DS113274">
    <property type="protein sequence ID" value="EAY14211.1"/>
    <property type="molecule type" value="Genomic_DNA"/>
</dbReference>
<reference evidence="2" key="1">
    <citation type="submission" date="2006-10" db="EMBL/GenBank/DDBJ databases">
        <authorList>
            <person name="Amadeo P."/>
            <person name="Zhao Q."/>
            <person name="Wortman J."/>
            <person name="Fraser-Liggett C."/>
            <person name="Carlton J."/>
        </authorList>
    </citation>
    <scope>NUCLEOTIDE SEQUENCE</scope>
    <source>
        <strain evidence="2">G3</strain>
    </source>
</reference>
<feature type="region of interest" description="Disordered" evidence="1">
    <location>
        <begin position="101"/>
        <end position="142"/>
    </location>
</feature>
<evidence type="ECO:0000313" key="3">
    <source>
        <dbReference type="Proteomes" id="UP000001542"/>
    </source>
</evidence>